<dbReference type="InterPro" id="IPR043502">
    <property type="entry name" value="DNA/RNA_pol_sf"/>
</dbReference>
<dbReference type="PANTHER" id="PTHR10102:SF0">
    <property type="entry name" value="DNA-DIRECTED RNA POLYMERASE, MITOCHONDRIAL"/>
    <property type="match status" value="1"/>
</dbReference>
<feature type="domain" description="DNA-directed RNA polymerase N-terminal" evidence="10">
    <location>
        <begin position="4"/>
        <end position="74"/>
    </location>
</feature>
<evidence type="ECO:0000256" key="5">
    <source>
        <dbReference type="ARBA" id="ARBA00022695"/>
    </source>
</evidence>
<keyword evidence="6 8" id="KW-0804">Transcription</keyword>
<dbReference type="GO" id="GO:0003899">
    <property type="term" value="F:DNA-directed RNA polymerase activity"/>
    <property type="evidence" value="ECO:0007669"/>
    <property type="project" value="UniProtKB-EC"/>
</dbReference>
<dbReference type="Gene3D" id="1.10.287.280">
    <property type="match status" value="1"/>
</dbReference>
<dbReference type="PROSITE" id="PS00489">
    <property type="entry name" value="RNA_POL_PHAGE_2"/>
    <property type="match status" value="1"/>
</dbReference>
<evidence type="ECO:0000313" key="12">
    <source>
        <dbReference type="Proteomes" id="UP000008141"/>
    </source>
</evidence>
<dbReference type="InterPro" id="IPR037159">
    <property type="entry name" value="RNA_POL_N_sf"/>
</dbReference>
<dbReference type="EMBL" id="GL433859">
    <property type="protein sequence ID" value="EFN51901.1"/>
    <property type="molecule type" value="Genomic_DNA"/>
</dbReference>
<organism evidence="12">
    <name type="scientific">Chlorella variabilis</name>
    <name type="common">Green alga</name>
    <dbReference type="NCBI Taxonomy" id="554065"/>
    <lineage>
        <taxon>Eukaryota</taxon>
        <taxon>Viridiplantae</taxon>
        <taxon>Chlorophyta</taxon>
        <taxon>core chlorophytes</taxon>
        <taxon>Trebouxiophyceae</taxon>
        <taxon>Chlorellales</taxon>
        <taxon>Chlorellaceae</taxon>
        <taxon>Chlorella clade</taxon>
        <taxon>Chlorella</taxon>
    </lineage>
</organism>
<dbReference type="OrthoDB" id="276422at2759"/>
<evidence type="ECO:0000313" key="11">
    <source>
        <dbReference type="EMBL" id="EFN51901.1"/>
    </source>
</evidence>
<dbReference type="eggNOG" id="KOG1038">
    <property type="taxonomic scope" value="Eukaryota"/>
</dbReference>
<keyword evidence="4 8" id="KW-0808">Transferase</keyword>
<dbReference type="InterPro" id="IPR002092">
    <property type="entry name" value="DNA-dir_Rpol_phage-type"/>
</dbReference>
<comment type="similarity">
    <text evidence="1 8">Belongs to the phage and mitochondrial RNA polymerase family.</text>
</comment>
<dbReference type="GO" id="GO:0003677">
    <property type="term" value="F:DNA binding"/>
    <property type="evidence" value="ECO:0007669"/>
    <property type="project" value="InterPro"/>
</dbReference>
<dbReference type="InterPro" id="IPR046950">
    <property type="entry name" value="DNA-dir_Rpol_C_phage-type"/>
</dbReference>
<evidence type="ECO:0000256" key="8">
    <source>
        <dbReference type="RuleBase" id="RU003805"/>
    </source>
</evidence>
<dbReference type="AlphaFoldDB" id="E1ZQB5"/>
<dbReference type="GO" id="GO:0034245">
    <property type="term" value="C:mitochondrial DNA-directed RNA polymerase complex"/>
    <property type="evidence" value="ECO:0007669"/>
    <property type="project" value="TreeGrafter"/>
</dbReference>
<dbReference type="InterPro" id="IPR029262">
    <property type="entry name" value="RPOL_N"/>
</dbReference>
<reference evidence="11 12" key="1">
    <citation type="journal article" date="2010" name="Plant Cell">
        <title>The Chlorella variabilis NC64A genome reveals adaptation to photosymbiosis, coevolution with viruses, and cryptic sex.</title>
        <authorList>
            <person name="Blanc G."/>
            <person name="Duncan G."/>
            <person name="Agarkova I."/>
            <person name="Borodovsky M."/>
            <person name="Gurnon J."/>
            <person name="Kuo A."/>
            <person name="Lindquist E."/>
            <person name="Lucas S."/>
            <person name="Pangilinan J."/>
            <person name="Polle J."/>
            <person name="Salamov A."/>
            <person name="Terry A."/>
            <person name="Yamada T."/>
            <person name="Dunigan D.D."/>
            <person name="Grigoriev I.V."/>
            <person name="Claverie J.M."/>
            <person name="Van Etten J.L."/>
        </authorList>
    </citation>
    <scope>NUCLEOTIDE SEQUENCE [LARGE SCALE GENOMIC DNA]</scope>
    <source>
        <strain evidence="11 12">NC64A</strain>
    </source>
</reference>
<dbReference type="InterPro" id="IPR024075">
    <property type="entry name" value="DNA-dir_RNA_pol_helix_hairp_sf"/>
</dbReference>
<keyword evidence="12" id="KW-1185">Reference proteome</keyword>
<dbReference type="Gene3D" id="1.10.1320.10">
    <property type="entry name" value="DNA-directed RNA polymerase, N-terminal domain"/>
    <property type="match status" value="1"/>
</dbReference>
<protein>
    <recommendedName>
        <fullName evidence="2 8">DNA-directed RNA polymerase</fullName>
        <ecNumber evidence="2 8">2.7.7.6</ecNumber>
    </recommendedName>
</protein>
<keyword evidence="5 8" id="KW-0548">Nucleotidyltransferase</keyword>
<evidence type="ECO:0000259" key="9">
    <source>
        <dbReference type="Pfam" id="PF00940"/>
    </source>
</evidence>
<dbReference type="Proteomes" id="UP000008141">
    <property type="component" value="Unassembled WGS sequence"/>
</dbReference>
<sequence>MVEVFLPQYLPMLIPPVPWLRNNLGGHLTLRNTVMRIRGSRLQQEMLDAADQEWGEGRGPGLSRVYDALNSLGSTAWAINQDVFRVVETVWAWGGGVCDIPPKVNLPLPRDLKPGFRQHRHAPGQLQFYLRTRRADISRMQKKNRELHSLRCDMEYKLAIAREFVKEPRFYFPHNVDFRGRAYPMHPHLNHLGADLSRGLLQFAEGRPLGEHGLFWLYVQAANLWGQGVDKLPLWGRVKWVEDHLAQILMTTRGSHGQVAYWWQAENPFQFLSTCFEIHKANASGDPARFVSHVPVHQDGSCNGLQHYAALGRDFSGGHAVNLCPTDRPQAGGGARKPRTPDRACIHASNQPSNQPDLLMCHTLCAGLDRKLVKQTVMTSVYGVTFVGARAQVGNRLKERGFEDNQFMYKVSCYTAKVTLECLHEMFQSAKHTMHWLSECARLIAKEGHSVMWHTPLGLPVVQPYRRKDRQHVRTLLQRLVLVENNDDLPIMKQRQRTAFPPNYIHSIDSSHMMLTAIACQQEGIDFAGVHDSFWTHAGTVERMNELLREKFIELHQQPLLEQLLEEFKRLYPTVDFPPIPPKGTLDLDQLRQAAYFFS</sequence>
<dbReference type="Gene3D" id="1.10.150.20">
    <property type="entry name" value="5' to 3' exonuclease, C-terminal subdomain"/>
    <property type="match status" value="1"/>
</dbReference>
<evidence type="ECO:0000256" key="3">
    <source>
        <dbReference type="ARBA" id="ARBA00022478"/>
    </source>
</evidence>
<dbReference type="SUPFAM" id="SSF56672">
    <property type="entry name" value="DNA/RNA polymerases"/>
    <property type="match status" value="1"/>
</dbReference>
<comment type="catalytic activity">
    <reaction evidence="7 8">
        <text>RNA(n) + a ribonucleoside 5'-triphosphate = RNA(n+1) + diphosphate</text>
        <dbReference type="Rhea" id="RHEA:21248"/>
        <dbReference type="Rhea" id="RHEA-COMP:14527"/>
        <dbReference type="Rhea" id="RHEA-COMP:17342"/>
        <dbReference type="ChEBI" id="CHEBI:33019"/>
        <dbReference type="ChEBI" id="CHEBI:61557"/>
        <dbReference type="ChEBI" id="CHEBI:140395"/>
        <dbReference type="EC" id="2.7.7.6"/>
    </reaction>
</comment>
<dbReference type="EC" id="2.7.7.6" evidence="2 8"/>
<evidence type="ECO:0000259" key="10">
    <source>
        <dbReference type="Pfam" id="PF14700"/>
    </source>
</evidence>
<dbReference type="STRING" id="554065.E1ZQB5"/>
<proteinExistence type="inferred from homology"/>
<dbReference type="Pfam" id="PF14700">
    <property type="entry name" value="RPOL_N"/>
    <property type="match status" value="1"/>
</dbReference>
<dbReference type="GO" id="GO:0006390">
    <property type="term" value="P:mitochondrial transcription"/>
    <property type="evidence" value="ECO:0007669"/>
    <property type="project" value="TreeGrafter"/>
</dbReference>
<dbReference type="KEGG" id="cvr:CHLNCDRAFT_27382"/>
<dbReference type="PANTHER" id="PTHR10102">
    <property type="entry name" value="DNA-DIRECTED RNA POLYMERASE, MITOCHONDRIAL"/>
    <property type="match status" value="1"/>
</dbReference>
<evidence type="ECO:0000256" key="7">
    <source>
        <dbReference type="ARBA" id="ARBA00048552"/>
    </source>
</evidence>
<dbReference type="GeneID" id="17351441"/>
<evidence type="ECO:0000256" key="1">
    <source>
        <dbReference type="ARBA" id="ARBA00009493"/>
    </source>
</evidence>
<dbReference type="Gene3D" id="1.10.287.260">
    <property type="match status" value="1"/>
</dbReference>
<dbReference type="OMA" id="ESETTIC"/>
<name>E1ZQB5_CHLVA</name>
<dbReference type="RefSeq" id="XP_005844003.1">
    <property type="nucleotide sequence ID" value="XM_005843941.1"/>
</dbReference>
<keyword evidence="3 8" id="KW-0240">DNA-directed RNA polymerase</keyword>
<evidence type="ECO:0000256" key="4">
    <source>
        <dbReference type="ARBA" id="ARBA00022679"/>
    </source>
</evidence>
<feature type="domain" description="DNA-directed RNA polymerase C-terminal" evidence="9">
    <location>
        <begin position="207"/>
        <end position="573"/>
    </location>
</feature>
<dbReference type="InParanoid" id="E1ZQB5"/>
<gene>
    <name evidence="11" type="ORF">CHLNCDRAFT_27382</name>
</gene>
<dbReference type="FunCoup" id="E1ZQB5">
    <property type="interactions" value="1318"/>
</dbReference>
<dbReference type="Pfam" id="PF00940">
    <property type="entry name" value="RNA_pol"/>
    <property type="match status" value="1"/>
</dbReference>
<dbReference type="PROSITE" id="PS00900">
    <property type="entry name" value="RNA_POL_PHAGE_1"/>
    <property type="match status" value="1"/>
</dbReference>
<evidence type="ECO:0000256" key="6">
    <source>
        <dbReference type="ARBA" id="ARBA00023163"/>
    </source>
</evidence>
<accession>E1ZQB5</accession>
<evidence type="ECO:0000256" key="2">
    <source>
        <dbReference type="ARBA" id="ARBA00012418"/>
    </source>
</evidence>
<comment type="function">
    <text evidence="8">DNA-dependent RNA polymerase catalyzes the transcription of DNA into RNA using the four ribonucleoside triphosphates as substrates.</text>
</comment>